<dbReference type="Proteomes" id="UP000794436">
    <property type="component" value="Unassembled WGS sequence"/>
</dbReference>
<gene>
    <name evidence="2" type="ORF">Poli38472_010389</name>
</gene>
<feature type="compositionally biased region" description="Polar residues" evidence="1">
    <location>
        <begin position="975"/>
        <end position="988"/>
    </location>
</feature>
<feature type="compositionally biased region" description="Basic residues" evidence="1">
    <location>
        <begin position="992"/>
        <end position="1001"/>
    </location>
</feature>
<evidence type="ECO:0000313" key="3">
    <source>
        <dbReference type="Proteomes" id="UP000794436"/>
    </source>
</evidence>
<keyword evidence="3" id="KW-1185">Reference proteome</keyword>
<comment type="caution">
    <text evidence="2">The sequence shown here is derived from an EMBL/GenBank/DDBJ whole genome shotgun (WGS) entry which is preliminary data.</text>
</comment>
<dbReference type="PANTHER" id="PTHR43760">
    <property type="entry name" value="ENDORIBONUCLEASE-RELATED"/>
    <property type="match status" value="1"/>
</dbReference>
<evidence type="ECO:0000256" key="1">
    <source>
        <dbReference type="SAM" id="MobiDB-lite"/>
    </source>
</evidence>
<proteinExistence type="predicted"/>
<organism evidence="2 3">
    <name type="scientific">Pythium oligandrum</name>
    <name type="common">Mycoparasitic fungus</name>
    <dbReference type="NCBI Taxonomy" id="41045"/>
    <lineage>
        <taxon>Eukaryota</taxon>
        <taxon>Sar</taxon>
        <taxon>Stramenopiles</taxon>
        <taxon>Oomycota</taxon>
        <taxon>Peronosporomycetes</taxon>
        <taxon>Pythiales</taxon>
        <taxon>Pythiaceae</taxon>
        <taxon>Pythium</taxon>
    </lineage>
</organism>
<dbReference type="AlphaFoldDB" id="A0A8K1C2Z9"/>
<feature type="region of interest" description="Disordered" evidence="1">
    <location>
        <begin position="816"/>
        <end position="850"/>
    </location>
</feature>
<accession>A0A8K1C2Z9</accession>
<feature type="region of interest" description="Disordered" evidence="1">
    <location>
        <begin position="649"/>
        <end position="669"/>
    </location>
</feature>
<feature type="compositionally biased region" description="Basic and acidic residues" evidence="1">
    <location>
        <begin position="516"/>
        <end position="534"/>
    </location>
</feature>
<protein>
    <submittedName>
        <fullName evidence="2">Uncharacterized protein</fullName>
    </submittedName>
</protein>
<feature type="compositionally biased region" description="Basic and acidic residues" evidence="1">
    <location>
        <begin position="827"/>
        <end position="838"/>
    </location>
</feature>
<feature type="region of interest" description="Disordered" evidence="1">
    <location>
        <begin position="973"/>
        <end position="1007"/>
    </location>
</feature>
<dbReference type="PANTHER" id="PTHR43760:SF1">
    <property type="entry name" value="ENDORIBONUCLEASE L-PSP_CHORISMATE MUTASE-LIKE DOMAIN-CONTAINING PROTEIN"/>
    <property type="match status" value="1"/>
</dbReference>
<reference evidence="2" key="1">
    <citation type="submission" date="2019-03" db="EMBL/GenBank/DDBJ databases">
        <title>Long read genome sequence of the mycoparasitic Pythium oligandrum ATCC 38472 isolated from sugarbeet rhizosphere.</title>
        <authorList>
            <person name="Gaulin E."/>
        </authorList>
    </citation>
    <scope>NUCLEOTIDE SEQUENCE</scope>
    <source>
        <strain evidence="2">ATCC 38472_TT</strain>
    </source>
</reference>
<feature type="region of interest" description="Disordered" evidence="1">
    <location>
        <begin position="512"/>
        <end position="544"/>
    </location>
</feature>
<sequence>MARRLETTLPIFRESTRNALLNGEEEEEVDSPPTRQYIEPIIWHNVPLEQLAPTQVRPRPQYYELKSKLSSAPFVIMILTGDEKALELQLSTSARMLIRERDDRSSVRRNSMSRRATSHFIEIEKQFLWTFRSLVARPSLIMLPNAVVSRRTLSFYACCRLLEYHERVDAVPPDSAASLDTTTLPLLTFFTSTNEPFPLLYGADKSLCGRVDRQSGRIFVVNHSERQARRFKILLKTSLIHNTASAGGAGAATVVTAVSHLDSQGTAQCASVDGGSGMSRQNNQLPPHSFVFVVRESITPVSHGSTRSKMSDSSLPPQWYTTLSGANENKTIFVDTSEGCGDNEDPSVAGRYSVYIFSLHGFYFEATYVDAEETEFPDLNTARRVDTAIQQPVGSLSGVHPPSNSGRYHLEPSGNDADVIPSVSSPSIRSVTSSATLLRHLLLLRRQRAKENQAQPPPDFVGGNKIMNVKAITTAASLRAKFLQARATERRTRYLQKEESFRNRVLAKLVQAQRKKRDDLHSRGDDHESTHAGDDASSNRSPDLDQKAQLLSAFFREMAMYHPTQQELEQVAREDESHAQQEELLLESFGDLFDDDDALQNILDAEKWLSPEEKAQQRKDMMETRMKQRRHSLLASGKVQVPELNNEHDVEENVQEARPQASVASRKRASEDYTYTAQLIQRLTEEIAEEERSDLEHSTSGHKLIDVEDTYMEQMTNSWIYPQRQGVRSRGARRPSTSRTTYDAVKDVDVSDLEALEASRRDEWMNSRFIRELGVVETQQKAGALIRSPILPTMQLINEQEVELPWRAMWETALPDRGLDENQEQDSVVRPRPPDRSRPRTASAALCSPTDSKDALAESLAAKQSASFAFSRTRRIRSARLGVAARTREGVHNGNLVECRGTSDASDTTKTTVPMVQHVPFAFQGEPYSALLGTLEPEHDEDIGVLDPIAEGMAQKMDQCSTALCVEDTELKGNGRNQASQGLGSSSQKEPKKGRRRKVPKKSKEEKKFMKRVDELLAISPLLQGFELYPPSTASASRKKS</sequence>
<dbReference type="InterPro" id="IPR013813">
    <property type="entry name" value="Endoribo_LPSP/chorism_mut-like"/>
</dbReference>
<dbReference type="OrthoDB" id="128324at2759"/>
<name>A0A8K1C2Z9_PYTOL</name>
<dbReference type="EMBL" id="SPLM01000147">
    <property type="protein sequence ID" value="TMW55507.1"/>
    <property type="molecule type" value="Genomic_DNA"/>
</dbReference>
<evidence type="ECO:0000313" key="2">
    <source>
        <dbReference type="EMBL" id="TMW55507.1"/>
    </source>
</evidence>